<evidence type="ECO:0000259" key="9">
    <source>
        <dbReference type="Pfam" id="PF02782"/>
    </source>
</evidence>
<dbReference type="Pfam" id="PF02782">
    <property type="entry name" value="FGGY_C"/>
    <property type="match status" value="1"/>
</dbReference>
<feature type="site" description="Important for activity" evidence="7">
    <location>
        <position position="11"/>
    </location>
</feature>
<evidence type="ECO:0000256" key="2">
    <source>
        <dbReference type="ARBA" id="ARBA00022629"/>
    </source>
</evidence>
<keyword evidence="3 7" id="KW-0808">Transferase</keyword>
<keyword evidence="6 7" id="KW-0067">ATP-binding</keyword>
<evidence type="ECO:0000256" key="1">
    <source>
        <dbReference type="ARBA" id="ARBA00009156"/>
    </source>
</evidence>
<evidence type="ECO:0000313" key="11">
    <source>
        <dbReference type="Proteomes" id="UP000662111"/>
    </source>
</evidence>
<dbReference type="InterPro" id="IPR050406">
    <property type="entry name" value="FGGY_Carb_Kinase"/>
</dbReference>
<dbReference type="HAMAP" id="MF_02220">
    <property type="entry name" value="XylB"/>
    <property type="match status" value="1"/>
</dbReference>
<evidence type="ECO:0000313" key="10">
    <source>
        <dbReference type="EMBL" id="GGK60832.1"/>
    </source>
</evidence>
<dbReference type="InterPro" id="IPR000577">
    <property type="entry name" value="Carb_kinase_FGGY"/>
</dbReference>
<dbReference type="PANTHER" id="PTHR43095">
    <property type="entry name" value="SUGAR KINASE"/>
    <property type="match status" value="1"/>
</dbReference>
<dbReference type="Pfam" id="PF00370">
    <property type="entry name" value="FGGY_N"/>
    <property type="match status" value="1"/>
</dbReference>
<keyword evidence="5 7" id="KW-0418">Kinase</keyword>
<dbReference type="InterPro" id="IPR006000">
    <property type="entry name" value="Xylulokinase"/>
</dbReference>
<keyword evidence="11" id="KW-1185">Reference proteome</keyword>
<evidence type="ECO:0000256" key="3">
    <source>
        <dbReference type="ARBA" id="ARBA00022679"/>
    </source>
</evidence>
<dbReference type="PANTHER" id="PTHR43095:SF5">
    <property type="entry name" value="XYLULOSE KINASE"/>
    <property type="match status" value="1"/>
</dbReference>
<evidence type="ECO:0000256" key="4">
    <source>
        <dbReference type="ARBA" id="ARBA00022741"/>
    </source>
</evidence>
<protein>
    <recommendedName>
        <fullName evidence="7">Xylulose kinase</fullName>
        <shortName evidence="7">Xylulokinase</shortName>
        <ecNumber evidence="7">2.7.1.17</ecNumber>
    </recommendedName>
</protein>
<organism evidence="10 11">
    <name type="scientific">Ornithinimicrobium pekingense</name>
    <dbReference type="NCBI Taxonomy" id="384677"/>
    <lineage>
        <taxon>Bacteria</taxon>
        <taxon>Bacillati</taxon>
        <taxon>Actinomycetota</taxon>
        <taxon>Actinomycetes</taxon>
        <taxon>Micrococcales</taxon>
        <taxon>Ornithinimicrobiaceae</taxon>
        <taxon>Ornithinimicrobium</taxon>
    </lineage>
</organism>
<dbReference type="EC" id="2.7.1.17" evidence="7"/>
<keyword evidence="2 7" id="KW-0859">Xylose metabolism</keyword>
<feature type="domain" description="Carbohydrate kinase FGGY N-terminal" evidence="8">
    <location>
        <begin position="7"/>
        <end position="225"/>
    </location>
</feature>
<dbReference type="InterPro" id="IPR043129">
    <property type="entry name" value="ATPase_NBD"/>
</dbReference>
<feature type="binding site" evidence="7">
    <location>
        <begin position="73"/>
        <end position="74"/>
    </location>
    <ligand>
        <name>substrate</name>
    </ligand>
</feature>
<evidence type="ECO:0000259" key="8">
    <source>
        <dbReference type="Pfam" id="PF00370"/>
    </source>
</evidence>
<dbReference type="RefSeq" id="WP_022922985.1">
    <property type="nucleotide sequence ID" value="NZ_BMLB01000001.1"/>
</dbReference>
<dbReference type="Proteomes" id="UP000662111">
    <property type="component" value="Unassembled WGS sequence"/>
</dbReference>
<keyword evidence="7" id="KW-0119">Carbohydrate metabolism</keyword>
<keyword evidence="4 7" id="KW-0547">Nucleotide-binding</keyword>
<dbReference type="SUPFAM" id="SSF53067">
    <property type="entry name" value="Actin-like ATPase domain"/>
    <property type="match status" value="2"/>
</dbReference>
<dbReference type="InterPro" id="IPR018485">
    <property type="entry name" value="FGGY_C"/>
</dbReference>
<feature type="active site" description="Proton acceptor" evidence="7">
    <location>
        <position position="230"/>
    </location>
</feature>
<gene>
    <name evidence="7 10" type="primary">xylB</name>
    <name evidence="10" type="ORF">GCM10011509_06400</name>
</gene>
<name>A0ABQ2F5N5_9MICO</name>
<dbReference type="Gene3D" id="3.30.420.40">
    <property type="match status" value="2"/>
</dbReference>
<proteinExistence type="inferred from homology"/>
<feature type="domain" description="Carbohydrate kinase FGGY C-terminal" evidence="9">
    <location>
        <begin position="246"/>
        <end position="427"/>
    </location>
</feature>
<comment type="catalytic activity">
    <reaction evidence="7">
        <text>D-xylulose + ATP = D-xylulose 5-phosphate + ADP + H(+)</text>
        <dbReference type="Rhea" id="RHEA:10964"/>
        <dbReference type="ChEBI" id="CHEBI:15378"/>
        <dbReference type="ChEBI" id="CHEBI:17140"/>
        <dbReference type="ChEBI" id="CHEBI:30616"/>
        <dbReference type="ChEBI" id="CHEBI:57737"/>
        <dbReference type="ChEBI" id="CHEBI:456216"/>
        <dbReference type="EC" id="2.7.1.17"/>
    </reaction>
</comment>
<sequence>MNAPTLVAGVDSSTQSCKVMVCDARTGEVVRTGRAAHPDGTEVHPDHWWTALQEATSGGLLEGVSAVSVAGQQHGMVCLDEDQRVVRPALLWNDTRSAPDALDLIDELGGPQAWAEAIGVVPVAAITVTKLRWLARHEPEHLARTRTCVLPHDWLTSRLLAGDGPVGRWVTDRSDASGTGYFSASTGAYRPDLLRLATGRDDLELPEVLGPGTAAGRTRAGLVLGPGAGDNAAAALGLGLVAGDVAVSLGTSGTAFASHPRPTHDPTGEVAGFADAAGGHLPLMCTLNAARVLGAGAAALGTDLAGLERLALEAEPGAGGLTLLPYLDGERTPNLPTATGTLSGMTRDNLTPANVARAFVEGMLLNVAAGVDALRREGVDAQRVLLIGGATGSAAVREIAATFIGVPLVVPPPGEYVARGAARQAAWVLSGEDACPRWADAGHLVRADPVTDPVVEEIKGRYAELLATVHGVRQ</sequence>
<comment type="caution">
    <text evidence="10">The sequence shown here is derived from an EMBL/GenBank/DDBJ whole genome shotgun (WGS) entry which is preliminary data.</text>
</comment>
<dbReference type="CDD" id="cd07809">
    <property type="entry name" value="ASKHA_NBD_FGGY_BaXK-like"/>
    <property type="match status" value="1"/>
</dbReference>
<accession>A0ABQ2F5N5</accession>
<dbReference type="PIRSF" id="PIRSF000538">
    <property type="entry name" value="GlpK"/>
    <property type="match status" value="1"/>
</dbReference>
<dbReference type="EMBL" id="BMLB01000001">
    <property type="protein sequence ID" value="GGK60832.1"/>
    <property type="molecule type" value="Genomic_DNA"/>
</dbReference>
<evidence type="ECO:0000256" key="5">
    <source>
        <dbReference type="ARBA" id="ARBA00022777"/>
    </source>
</evidence>
<comment type="function">
    <text evidence="7">Catalyzes the phosphorylation of D-xylulose to D-xylulose 5-phosphate.</text>
</comment>
<reference evidence="11" key="1">
    <citation type="journal article" date="2019" name="Int. J. Syst. Evol. Microbiol.">
        <title>The Global Catalogue of Microorganisms (GCM) 10K type strain sequencing project: providing services to taxonomists for standard genome sequencing and annotation.</title>
        <authorList>
            <consortium name="The Broad Institute Genomics Platform"/>
            <consortium name="The Broad Institute Genome Sequencing Center for Infectious Disease"/>
            <person name="Wu L."/>
            <person name="Ma J."/>
        </authorList>
    </citation>
    <scope>NUCLEOTIDE SEQUENCE [LARGE SCALE GENOMIC DNA]</scope>
    <source>
        <strain evidence="11">CGMCC 1.5362</strain>
    </source>
</reference>
<comment type="similarity">
    <text evidence="1 7">Belongs to the FGGY kinase family.</text>
</comment>
<evidence type="ECO:0000256" key="6">
    <source>
        <dbReference type="ARBA" id="ARBA00022840"/>
    </source>
</evidence>
<dbReference type="InterPro" id="IPR018484">
    <property type="entry name" value="FGGY_N"/>
</dbReference>
<evidence type="ECO:0000256" key="7">
    <source>
        <dbReference type="HAMAP-Rule" id="MF_02220"/>
    </source>
</evidence>